<organism evidence="2 3">
    <name type="scientific">Cymbomonas tetramitiformis</name>
    <dbReference type="NCBI Taxonomy" id="36881"/>
    <lineage>
        <taxon>Eukaryota</taxon>
        <taxon>Viridiplantae</taxon>
        <taxon>Chlorophyta</taxon>
        <taxon>Pyramimonadophyceae</taxon>
        <taxon>Pyramimonadales</taxon>
        <taxon>Pyramimonadaceae</taxon>
        <taxon>Cymbomonas</taxon>
    </lineage>
</organism>
<comment type="caution">
    <text evidence="2">The sequence shown here is derived from an EMBL/GenBank/DDBJ whole genome shotgun (WGS) entry which is preliminary data.</text>
</comment>
<protein>
    <submittedName>
        <fullName evidence="2">Uncharacterized protein</fullName>
    </submittedName>
</protein>
<name>A0AAE0FD99_9CHLO</name>
<dbReference type="AlphaFoldDB" id="A0AAE0FD99"/>
<dbReference type="Proteomes" id="UP001190700">
    <property type="component" value="Unassembled WGS sequence"/>
</dbReference>
<dbReference type="EMBL" id="LGRX02020797">
    <property type="protein sequence ID" value="KAK3257256.1"/>
    <property type="molecule type" value="Genomic_DNA"/>
</dbReference>
<sequence length="157" mass="17069">MADTFPPLFGCLHRKGCFPNCFPKAVCSPCMILGAVETMIKEEDYIDCFVCSRALHLGSQGFKTCACYAPCGLLGAPSGGGPSPASILMLPIHYKALEQRNRVIEKYGLSTTSHGILQQLCCFSCSMFQVWSYLDSVKGQAVSENTPLTGPPKFQKM</sequence>
<dbReference type="EMBL" id="LGRX02028148">
    <property type="protein sequence ID" value="KAK3248379.1"/>
    <property type="molecule type" value="Genomic_DNA"/>
</dbReference>
<evidence type="ECO:0000313" key="3">
    <source>
        <dbReference type="Proteomes" id="UP001190700"/>
    </source>
</evidence>
<gene>
    <name evidence="2" type="ORF">CYMTET_33654</name>
    <name evidence="1" type="ORF">CYMTET_42151</name>
</gene>
<reference evidence="2 3" key="1">
    <citation type="journal article" date="2015" name="Genome Biol. Evol.">
        <title>Comparative Genomics of a Bacterivorous Green Alga Reveals Evolutionary Causalities and Consequences of Phago-Mixotrophic Mode of Nutrition.</title>
        <authorList>
            <person name="Burns J.A."/>
            <person name="Paasch A."/>
            <person name="Narechania A."/>
            <person name="Kim E."/>
        </authorList>
    </citation>
    <scope>NUCLEOTIDE SEQUENCE [LARGE SCALE GENOMIC DNA]</scope>
    <source>
        <strain evidence="2">PLY_AMNH</strain>
    </source>
</reference>
<keyword evidence="3" id="KW-1185">Reference proteome</keyword>
<proteinExistence type="predicted"/>
<evidence type="ECO:0000313" key="1">
    <source>
        <dbReference type="EMBL" id="KAK3248379.1"/>
    </source>
</evidence>
<accession>A0AAE0FD99</accession>
<reference evidence="2" key="2">
    <citation type="submission" date="2023-06" db="EMBL/GenBank/DDBJ databases">
        <title>Long-read-based genome assembly of the green algal bacterivore Cymbomonas tetramitiformis.</title>
        <authorList>
            <person name="Gyaltshen Y."/>
            <person name="Rozenberg A."/>
            <person name="Paasch A."/>
            <person name="Burns J.A."/>
            <person name="Warring S."/>
            <person name="Larson R."/>
            <person name="Maurer-Alcala X."/>
            <person name="Dacks J."/>
            <person name="Kim E."/>
        </authorList>
    </citation>
    <scope>NUCLEOTIDE SEQUENCE</scope>
    <source>
        <strain evidence="2">PLY_AMNH</strain>
    </source>
</reference>
<evidence type="ECO:0000313" key="2">
    <source>
        <dbReference type="EMBL" id="KAK3257256.1"/>
    </source>
</evidence>